<evidence type="ECO:0000313" key="3">
    <source>
        <dbReference type="EMBL" id="CAK9163501.1"/>
    </source>
</evidence>
<reference evidence="3 5" key="1">
    <citation type="submission" date="2024-02" db="EMBL/GenBank/DDBJ databases">
        <authorList>
            <person name="Vignale AGUSTIN F."/>
            <person name="Sosa J E."/>
            <person name="Modenutti C."/>
        </authorList>
    </citation>
    <scope>NUCLEOTIDE SEQUENCE [LARGE SCALE GENOMIC DNA]</scope>
</reference>
<dbReference type="Proteomes" id="UP001642360">
    <property type="component" value="Unassembled WGS sequence"/>
</dbReference>
<evidence type="ECO:0000313" key="5">
    <source>
        <dbReference type="Proteomes" id="UP001642360"/>
    </source>
</evidence>
<organism evidence="3 5">
    <name type="scientific">Ilex paraguariensis</name>
    <name type="common">yerba mate</name>
    <dbReference type="NCBI Taxonomy" id="185542"/>
    <lineage>
        <taxon>Eukaryota</taxon>
        <taxon>Viridiplantae</taxon>
        <taxon>Streptophyta</taxon>
        <taxon>Embryophyta</taxon>
        <taxon>Tracheophyta</taxon>
        <taxon>Spermatophyta</taxon>
        <taxon>Magnoliopsida</taxon>
        <taxon>eudicotyledons</taxon>
        <taxon>Gunneridae</taxon>
        <taxon>Pentapetalae</taxon>
        <taxon>asterids</taxon>
        <taxon>campanulids</taxon>
        <taxon>Aquifoliales</taxon>
        <taxon>Aquifoliaceae</taxon>
        <taxon>Ilex</taxon>
    </lineage>
</organism>
<keyword evidence="5" id="KW-1185">Reference proteome</keyword>
<proteinExistence type="predicted"/>
<dbReference type="EMBL" id="CAUOFW020004042">
    <property type="protein sequence ID" value="CAK9163501.1"/>
    <property type="molecule type" value="Genomic_DNA"/>
</dbReference>
<dbReference type="Pfam" id="PF03168">
    <property type="entry name" value="LEA_2"/>
    <property type="match status" value="1"/>
</dbReference>
<keyword evidence="1" id="KW-0812">Transmembrane</keyword>
<comment type="caution">
    <text evidence="3">The sequence shown here is derived from an EMBL/GenBank/DDBJ whole genome shotgun (WGS) entry which is preliminary data.</text>
</comment>
<dbReference type="InterPro" id="IPR004864">
    <property type="entry name" value="LEA_2"/>
</dbReference>
<evidence type="ECO:0000256" key="1">
    <source>
        <dbReference type="SAM" id="Phobius"/>
    </source>
</evidence>
<evidence type="ECO:0000259" key="2">
    <source>
        <dbReference type="Pfam" id="PF03168"/>
    </source>
</evidence>
<protein>
    <recommendedName>
        <fullName evidence="2">Late embryogenesis abundant protein LEA-2 subgroup domain-containing protein</fullName>
    </recommendedName>
</protein>
<dbReference type="InterPro" id="IPR055301">
    <property type="entry name" value="Lea14-like_2"/>
</dbReference>
<name>A0ABC8T235_9AQUA</name>
<sequence>MAEKEQGPTYPLAAANGHARVDEGAASAASKELRRKKRMKCLIYIVAFAVFQTGIILLFALTVMKIRNPKFRFRSATFENFTAVPATPSFNLRMSAELGVKNTNFGHFKYQNSTVYFFYKDSQVGEAIVPKARARARSTRKFNVMVDLSSANIPSNSRLGSDLSSGFLTLTSQSRLKGKIELMKVMKRKKGTDMNCSMEVVIATQQLQNVMCK</sequence>
<keyword evidence="1" id="KW-1133">Transmembrane helix</keyword>
<dbReference type="EMBL" id="CAUOFW020009168">
    <property type="protein sequence ID" value="CAK9185085.1"/>
    <property type="molecule type" value="Genomic_DNA"/>
</dbReference>
<accession>A0ABC8T235</accession>
<feature type="domain" description="Late embryogenesis abundant protein LEA-2 subgroup" evidence="2">
    <location>
        <begin position="98"/>
        <end position="197"/>
    </location>
</feature>
<keyword evidence="1" id="KW-0472">Membrane</keyword>
<dbReference type="AlphaFoldDB" id="A0ABC8T235"/>
<dbReference type="PANTHER" id="PTHR31852">
    <property type="entry name" value="LATE EMBRYOGENESIS ABUNDANT (LEA) HYDROXYPROLINE-RICH GLYCOPROTEIN FAMILY"/>
    <property type="match status" value="1"/>
</dbReference>
<feature type="transmembrane region" description="Helical" evidence="1">
    <location>
        <begin position="41"/>
        <end position="64"/>
    </location>
</feature>
<evidence type="ECO:0000313" key="4">
    <source>
        <dbReference type="EMBL" id="CAK9185085.1"/>
    </source>
</evidence>
<gene>
    <name evidence="3" type="ORF">ILEXP_LOCUS32548</name>
    <name evidence="4" type="ORF">ILEXP_LOCUS55442</name>
</gene>